<dbReference type="PROSITE" id="PS51112">
    <property type="entry name" value="AMMECR1"/>
    <property type="match status" value="1"/>
</dbReference>
<dbReference type="InterPro" id="IPR023473">
    <property type="entry name" value="AMMECR1"/>
</dbReference>
<dbReference type="Proteomes" id="UP000594260">
    <property type="component" value="Unplaced"/>
</dbReference>
<organism evidence="2 3">
    <name type="scientific">Varroa destructor</name>
    <name type="common">Honeybee mite</name>
    <dbReference type="NCBI Taxonomy" id="109461"/>
    <lineage>
        <taxon>Eukaryota</taxon>
        <taxon>Metazoa</taxon>
        <taxon>Ecdysozoa</taxon>
        <taxon>Arthropoda</taxon>
        <taxon>Chelicerata</taxon>
        <taxon>Arachnida</taxon>
        <taxon>Acari</taxon>
        <taxon>Parasitiformes</taxon>
        <taxon>Mesostigmata</taxon>
        <taxon>Gamasina</taxon>
        <taxon>Dermanyssoidea</taxon>
        <taxon>Varroidae</taxon>
        <taxon>Varroa</taxon>
    </lineage>
</organism>
<dbReference type="OrthoDB" id="24630at2759"/>
<protein>
    <recommendedName>
        <fullName evidence="1">AMMECR1 domain-containing protein</fullName>
    </recommendedName>
</protein>
<dbReference type="GeneID" id="111255251"/>
<dbReference type="Pfam" id="PF01871">
    <property type="entry name" value="AMMECR1"/>
    <property type="match status" value="1"/>
</dbReference>
<dbReference type="KEGG" id="vde:111255251"/>
<sequence>MDSPRSAKKAKLAFGHGDSASLPRTARKEMCFYCFDVLVSHLNRQELPPEPHFTNESYPLFVTWQLGRERRLRGCIGTFTPLKLHGGLREYALTSALKDSRFEPITRDELSRLTCAVSLLTNFEDGHDYLDWEIGVHGIRIEFETEKGHHRSATYLPEIAKEQNWDRLQTVDSLLRKGGFRGNITADVRRSIKLVRYQSEKVYASWQEYREHIETMHCG</sequence>
<dbReference type="RefSeq" id="XP_022672746.1">
    <property type="nucleotide sequence ID" value="XM_022817011.1"/>
</dbReference>
<reference evidence="2" key="1">
    <citation type="submission" date="2021-01" db="UniProtKB">
        <authorList>
            <consortium name="EnsemblMetazoa"/>
        </authorList>
    </citation>
    <scope>IDENTIFICATION</scope>
</reference>
<dbReference type="InterPro" id="IPR002733">
    <property type="entry name" value="AMMECR1_domain"/>
</dbReference>
<dbReference type="NCBIfam" id="TIGR00296">
    <property type="entry name" value="TIGR00296 family protein"/>
    <property type="match status" value="1"/>
</dbReference>
<evidence type="ECO:0000259" key="1">
    <source>
        <dbReference type="PROSITE" id="PS51112"/>
    </source>
</evidence>
<dbReference type="SUPFAM" id="SSF143447">
    <property type="entry name" value="AMMECR1-like"/>
    <property type="match status" value="1"/>
</dbReference>
<dbReference type="PANTHER" id="PTHR13016">
    <property type="entry name" value="AMMECR1 HOMOLOG"/>
    <property type="match status" value="1"/>
</dbReference>
<proteinExistence type="predicted"/>
<evidence type="ECO:0000313" key="2">
    <source>
        <dbReference type="EnsemblMetazoa" id="XP_022672746"/>
    </source>
</evidence>
<dbReference type="InterPro" id="IPR027485">
    <property type="entry name" value="AMMECR1_N"/>
</dbReference>
<dbReference type="InterPro" id="IPR036071">
    <property type="entry name" value="AMMECR1_dom_sf"/>
</dbReference>
<dbReference type="FunCoup" id="A0A7M7KVS4">
    <property type="interactions" value="375"/>
</dbReference>
<accession>A0A7M7KVS4</accession>
<dbReference type="PANTHER" id="PTHR13016:SF0">
    <property type="entry name" value="AMME SYNDROME CANDIDATE GENE 1 PROTEIN"/>
    <property type="match status" value="1"/>
</dbReference>
<dbReference type="OMA" id="LFITWNK"/>
<dbReference type="AlphaFoldDB" id="A0A7M7KVS4"/>
<keyword evidence="3" id="KW-1185">Reference proteome</keyword>
<name>A0A7M7KVS4_VARDE</name>
<feature type="domain" description="AMMECR1" evidence="1">
    <location>
        <begin position="19"/>
        <end position="213"/>
    </location>
</feature>
<evidence type="ECO:0000313" key="3">
    <source>
        <dbReference type="Proteomes" id="UP000594260"/>
    </source>
</evidence>
<dbReference type="FunFam" id="3.30.700.20:FF:000001">
    <property type="entry name" value="AMME syndrome candidate gene 1"/>
    <property type="match status" value="1"/>
</dbReference>
<dbReference type="EnsemblMetazoa" id="XM_022817011">
    <property type="protein sequence ID" value="XP_022672746"/>
    <property type="gene ID" value="LOC111255251"/>
</dbReference>
<dbReference type="InParanoid" id="A0A7M7KVS4"/>
<dbReference type="Gene3D" id="3.30.700.20">
    <property type="entry name" value="Hypothetical protein ph0010, domain 1"/>
    <property type="match status" value="1"/>
</dbReference>